<dbReference type="UCSC" id="ZK1290.7">
    <property type="organism name" value="c. elegans"/>
</dbReference>
<dbReference type="PANTHER" id="PTHR22989">
    <property type="entry name" value="UNCHARACTERIZED DUF13 C.ELEGANS"/>
    <property type="match status" value="1"/>
</dbReference>
<dbReference type="OrthoDB" id="5819586at2759"/>
<sequence>MLTIKSPLLYSFLFIVFIILTVKELTKVKKMTAYAKWSSCFQNGIDSWNNLTTTAEFLNHAGNISSNCKIILDLNIVKLSDSKFYISPQVQKSLTHATVGISSNFEAESQLKKVLELSSHHFLICQLFQRLPIINIFGATPKLSERERELFQKIGNYYPVAIGTKSGLVNVTMKPQYNYSLNDSAVPSSKSEFQLDLIYFLKDVLKQDFYYSIWFNIFFDELPNMLHRNRNFDENRITLCQININIDNDQKTNMKQFFKSLISDKRYVIIFEVVNDYGVLFLINFDNTTCRKKLGIVRNV</sequence>
<dbReference type="OMA" id="FDNIKCK"/>
<evidence type="ECO:0000256" key="1">
    <source>
        <dbReference type="SAM" id="Phobius"/>
    </source>
</evidence>
<dbReference type="RefSeq" id="NP_495576.3">
    <property type="nucleotide sequence ID" value="NM_063175.3"/>
</dbReference>
<keyword evidence="1" id="KW-0472">Membrane</keyword>
<organism evidence="2 3">
    <name type="scientific">Caenorhabditis elegans</name>
    <dbReference type="NCBI Taxonomy" id="6239"/>
    <lineage>
        <taxon>Eukaryota</taxon>
        <taxon>Metazoa</taxon>
        <taxon>Ecdysozoa</taxon>
        <taxon>Nematoda</taxon>
        <taxon>Chromadorea</taxon>
        <taxon>Rhabditida</taxon>
        <taxon>Rhabditina</taxon>
        <taxon>Rhabditomorpha</taxon>
        <taxon>Rhabditoidea</taxon>
        <taxon>Rhabditidae</taxon>
        <taxon>Peloderinae</taxon>
        <taxon>Caenorhabditis</taxon>
    </lineage>
</organism>
<dbReference type="FunCoup" id="Q09634">
    <property type="interactions" value="308"/>
</dbReference>
<gene>
    <name evidence="2" type="ORF">CELE_ZK1290.7</name>
    <name evidence="2 4" type="ORF">ZK1290.7</name>
</gene>
<proteinExistence type="predicted"/>
<accession>Q09634</accession>
<dbReference type="PANTHER" id="PTHR22989:SF16">
    <property type="entry name" value="PROTEIN CBG13050"/>
    <property type="match status" value="1"/>
</dbReference>
<dbReference type="InParanoid" id="Q09634"/>
<keyword evidence="1" id="KW-1133">Transmembrane helix</keyword>
<evidence type="ECO:0000313" key="3">
    <source>
        <dbReference type="Proteomes" id="UP000001940"/>
    </source>
</evidence>
<evidence type="ECO:0000313" key="4">
    <source>
        <dbReference type="WormBase" id="ZK1290.7"/>
    </source>
</evidence>
<dbReference type="eggNOG" id="ENOG502THQE">
    <property type="taxonomic scope" value="Eukaryota"/>
</dbReference>
<dbReference type="PaxDb" id="6239-ZK1290.7"/>
<dbReference type="EMBL" id="BX284602">
    <property type="protein sequence ID" value="CCD65938.1"/>
    <property type="molecule type" value="Genomic_DNA"/>
</dbReference>
<dbReference type="AlphaFoldDB" id="Q09634"/>
<dbReference type="WormBase" id="ZK1290.7">
    <property type="protein sequence ID" value="CE39459"/>
    <property type="gene ID" value="WBGene00022889"/>
</dbReference>
<protein>
    <submittedName>
        <fullName evidence="2">Uncharacterized protein</fullName>
    </submittedName>
</protein>
<evidence type="ECO:0000313" key="2">
    <source>
        <dbReference type="EMBL" id="CCD65938.1"/>
    </source>
</evidence>
<dbReference type="GeneID" id="191556"/>
<dbReference type="KEGG" id="cel:CELE_ZK1290.7"/>
<name>Q09634_CAEEL</name>
<dbReference type="HOGENOM" id="CLU_054633_2_0_1"/>
<feature type="transmembrane region" description="Helical" evidence="1">
    <location>
        <begin position="6"/>
        <end position="22"/>
    </location>
</feature>
<dbReference type="CTD" id="191556"/>
<keyword evidence="1" id="KW-0812">Transmembrane</keyword>
<reference evidence="2 3" key="1">
    <citation type="journal article" date="1998" name="Science">
        <title>Genome sequence of the nematode C. elegans: a platform for investigating biology.</title>
        <authorList>
            <consortium name="The C. elegans sequencing consortium"/>
            <person name="Sulson J.E."/>
            <person name="Waterston R."/>
        </authorList>
    </citation>
    <scope>NUCLEOTIDE SEQUENCE [LARGE SCALE GENOMIC DNA]</scope>
    <source>
        <strain evidence="2 3">Bristol N2</strain>
    </source>
</reference>
<dbReference type="Proteomes" id="UP000001940">
    <property type="component" value="Chromosome II"/>
</dbReference>
<dbReference type="Bgee" id="WBGene00022889">
    <property type="expression patterns" value="Expressed in material anatomical entity and 2 other cell types or tissues"/>
</dbReference>
<dbReference type="AGR" id="WB:WBGene00022889"/>
<dbReference type="PIR" id="T34501">
    <property type="entry name" value="T34501"/>
</dbReference>
<keyword evidence="3" id="KW-1185">Reference proteome</keyword>
<dbReference type="PhylomeDB" id="Q09634"/>